<evidence type="ECO:0000256" key="1">
    <source>
        <dbReference type="SAM" id="MobiDB-lite"/>
    </source>
</evidence>
<name>A0AAJ0I8A1_9PEZI</name>
<dbReference type="Proteomes" id="UP001285908">
    <property type="component" value="Unassembled WGS sequence"/>
</dbReference>
<sequence length="247" mass="28034">MGAWATDSIIVLDMLDELVSDSSTGYQVVASPDSQNINTFLTIEEMNSPKHRAILEFASKKAGFTCYDTFTAWLASPALAPFWTEFERDFLKPLAASRKSATTTTSSSSSSSPPPTTTTTITINNNPPPADPFAKTSTIPCPIYHIIPLFQGMFGTREYLRKGPSKATWRPNHHILYFFLNVWERNHDQMRNSPWAGCYLENVKMWAMQLCWILDAMTRCKYQEELGLHVVEFRGMRDEGCIITYKH</sequence>
<dbReference type="GeneID" id="87876562"/>
<evidence type="ECO:0000313" key="3">
    <source>
        <dbReference type="Proteomes" id="UP001285908"/>
    </source>
</evidence>
<dbReference type="RefSeq" id="XP_062693245.1">
    <property type="nucleotide sequence ID" value="XM_062838940.1"/>
</dbReference>
<proteinExistence type="predicted"/>
<dbReference type="EMBL" id="JAULSX010000004">
    <property type="protein sequence ID" value="KAK3492787.1"/>
    <property type="molecule type" value="Genomic_DNA"/>
</dbReference>
<protein>
    <submittedName>
        <fullName evidence="2">Uncharacterized protein</fullName>
    </submittedName>
</protein>
<evidence type="ECO:0000313" key="2">
    <source>
        <dbReference type="EMBL" id="KAK3492787.1"/>
    </source>
</evidence>
<accession>A0AAJ0I8A1</accession>
<feature type="compositionally biased region" description="Low complexity" evidence="1">
    <location>
        <begin position="102"/>
        <end position="125"/>
    </location>
</feature>
<feature type="region of interest" description="Disordered" evidence="1">
    <location>
        <begin position="101"/>
        <end position="129"/>
    </location>
</feature>
<keyword evidence="3" id="KW-1185">Reference proteome</keyword>
<dbReference type="AlphaFoldDB" id="A0AAJ0I8A1"/>
<reference evidence="2 3" key="1">
    <citation type="journal article" date="2023" name="Mol. Phylogenet. Evol.">
        <title>Genome-scale phylogeny and comparative genomics of the fungal order Sordariales.</title>
        <authorList>
            <person name="Hensen N."/>
            <person name="Bonometti L."/>
            <person name="Westerberg I."/>
            <person name="Brannstrom I.O."/>
            <person name="Guillou S."/>
            <person name="Cros-Aarteil S."/>
            <person name="Calhoun S."/>
            <person name="Haridas S."/>
            <person name="Kuo A."/>
            <person name="Mondo S."/>
            <person name="Pangilinan J."/>
            <person name="Riley R."/>
            <person name="LaButti K."/>
            <person name="Andreopoulos B."/>
            <person name="Lipzen A."/>
            <person name="Chen C."/>
            <person name="Yan M."/>
            <person name="Daum C."/>
            <person name="Ng V."/>
            <person name="Clum A."/>
            <person name="Steindorff A."/>
            <person name="Ohm R.A."/>
            <person name="Martin F."/>
            <person name="Silar P."/>
            <person name="Natvig D.O."/>
            <person name="Lalanne C."/>
            <person name="Gautier V."/>
            <person name="Ament-Velasquez S.L."/>
            <person name="Kruys A."/>
            <person name="Hutchinson M.I."/>
            <person name="Powell A.J."/>
            <person name="Barry K."/>
            <person name="Miller A.N."/>
            <person name="Grigoriev I.V."/>
            <person name="Debuchy R."/>
            <person name="Gladieux P."/>
            <person name="Hiltunen Thoren M."/>
            <person name="Johannesson H."/>
        </authorList>
    </citation>
    <scope>NUCLEOTIDE SEQUENCE [LARGE SCALE GENOMIC DNA]</scope>
    <source>
        <strain evidence="2 3">FGSC 10403</strain>
    </source>
</reference>
<comment type="caution">
    <text evidence="2">The sequence shown here is derived from an EMBL/GenBank/DDBJ whole genome shotgun (WGS) entry which is preliminary data.</text>
</comment>
<gene>
    <name evidence="2" type="ORF">B0T23DRAFT_404804</name>
</gene>
<organism evidence="2 3">
    <name type="scientific">Neurospora hispaniola</name>
    <dbReference type="NCBI Taxonomy" id="588809"/>
    <lineage>
        <taxon>Eukaryota</taxon>
        <taxon>Fungi</taxon>
        <taxon>Dikarya</taxon>
        <taxon>Ascomycota</taxon>
        <taxon>Pezizomycotina</taxon>
        <taxon>Sordariomycetes</taxon>
        <taxon>Sordariomycetidae</taxon>
        <taxon>Sordariales</taxon>
        <taxon>Sordariaceae</taxon>
        <taxon>Neurospora</taxon>
    </lineage>
</organism>